<dbReference type="SUPFAM" id="SSF51338">
    <property type="entry name" value="Composite domain of metallo-dependent hydrolases"/>
    <property type="match status" value="1"/>
</dbReference>
<dbReference type="PANTHER" id="PTHR11271:SF48">
    <property type="entry name" value="AMIDOHYDROLASE-RELATED DOMAIN-CONTAINING PROTEIN"/>
    <property type="match status" value="1"/>
</dbReference>
<keyword evidence="4" id="KW-0862">Zinc</keyword>
<accession>A0A158GX29</accession>
<name>A0A158GX29_CABSO</name>
<dbReference type="GO" id="GO:0005829">
    <property type="term" value="C:cytosol"/>
    <property type="evidence" value="ECO:0007669"/>
    <property type="project" value="TreeGrafter"/>
</dbReference>
<dbReference type="Gene3D" id="3.20.20.140">
    <property type="entry name" value="Metal-dependent hydrolases"/>
    <property type="match status" value="1"/>
</dbReference>
<dbReference type="SUPFAM" id="SSF51556">
    <property type="entry name" value="Metallo-dependent hydrolases"/>
    <property type="match status" value="1"/>
</dbReference>
<evidence type="ECO:0000313" key="7">
    <source>
        <dbReference type="Proteomes" id="UP000054893"/>
    </source>
</evidence>
<keyword evidence="2" id="KW-0479">Metal-binding</keyword>
<dbReference type="Gene3D" id="2.30.40.10">
    <property type="entry name" value="Urease, subunit C, domain 1"/>
    <property type="match status" value="1"/>
</dbReference>
<keyword evidence="3" id="KW-0378">Hydrolase</keyword>
<dbReference type="InterPro" id="IPR032466">
    <property type="entry name" value="Metal_Hydrolase"/>
</dbReference>
<dbReference type="NCBIfam" id="NF006681">
    <property type="entry name" value="PRK09229.1-2"/>
    <property type="match status" value="1"/>
</dbReference>
<dbReference type="EMBL" id="FCOC02000011">
    <property type="protein sequence ID" value="SAL36407.1"/>
    <property type="molecule type" value="Genomic_DNA"/>
</dbReference>
<dbReference type="GO" id="GO:0046872">
    <property type="term" value="F:metal ion binding"/>
    <property type="evidence" value="ECO:0007669"/>
    <property type="project" value="UniProtKB-KW"/>
</dbReference>
<dbReference type="Pfam" id="PF01979">
    <property type="entry name" value="Amidohydro_1"/>
    <property type="match status" value="1"/>
</dbReference>
<dbReference type="InterPro" id="IPR051607">
    <property type="entry name" value="Metallo-dep_hydrolases"/>
</dbReference>
<dbReference type="InterPro" id="IPR010252">
    <property type="entry name" value="HutF"/>
</dbReference>
<dbReference type="Proteomes" id="UP000054893">
    <property type="component" value="Unassembled WGS sequence"/>
</dbReference>
<dbReference type="NCBIfam" id="TIGR02022">
    <property type="entry name" value="hutF"/>
    <property type="match status" value="1"/>
</dbReference>
<dbReference type="AlphaFoldDB" id="A0A158GX29"/>
<dbReference type="RefSeq" id="WP_060856814.1">
    <property type="nucleotide sequence ID" value="NZ_FCOC02000011.1"/>
</dbReference>
<gene>
    <name evidence="6" type="ORF">AWB64_03680</name>
</gene>
<dbReference type="NCBIfam" id="NF006684">
    <property type="entry name" value="PRK09229.1-5"/>
    <property type="match status" value="1"/>
</dbReference>
<evidence type="ECO:0000256" key="4">
    <source>
        <dbReference type="ARBA" id="ARBA00022833"/>
    </source>
</evidence>
<dbReference type="NCBIfam" id="NF006680">
    <property type="entry name" value="PRK09229.1-1"/>
    <property type="match status" value="1"/>
</dbReference>
<dbReference type="CDD" id="cd01313">
    <property type="entry name" value="Met_dep_hydrolase_E"/>
    <property type="match status" value="1"/>
</dbReference>
<evidence type="ECO:0000256" key="2">
    <source>
        <dbReference type="ARBA" id="ARBA00022723"/>
    </source>
</evidence>
<evidence type="ECO:0000256" key="1">
    <source>
        <dbReference type="ARBA" id="ARBA00001947"/>
    </source>
</evidence>
<reference evidence="6 7" key="1">
    <citation type="submission" date="2016-01" db="EMBL/GenBank/DDBJ databases">
        <authorList>
            <person name="Oliw E.H."/>
        </authorList>
    </citation>
    <scope>NUCLEOTIDE SEQUENCE [LARGE SCALE GENOMIC DNA]</scope>
    <source>
        <strain evidence="6">LMG 22029</strain>
    </source>
</reference>
<dbReference type="InterPro" id="IPR006680">
    <property type="entry name" value="Amidohydro-rel"/>
</dbReference>
<dbReference type="PANTHER" id="PTHR11271">
    <property type="entry name" value="GUANINE DEAMINASE"/>
    <property type="match status" value="1"/>
</dbReference>
<proteinExistence type="predicted"/>
<evidence type="ECO:0000259" key="5">
    <source>
        <dbReference type="Pfam" id="PF01979"/>
    </source>
</evidence>
<comment type="cofactor">
    <cofactor evidence="1">
        <name>Zn(2+)</name>
        <dbReference type="ChEBI" id="CHEBI:29105"/>
    </cofactor>
</comment>
<evidence type="ECO:0000256" key="3">
    <source>
        <dbReference type="ARBA" id="ARBA00022801"/>
    </source>
</evidence>
<protein>
    <submittedName>
        <fullName evidence="6">N-formimino-L-glutamate deiminase</fullName>
    </submittedName>
</protein>
<dbReference type="OrthoDB" id="9796020at2"/>
<organism evidence="6 7">
    <name type="scientific">Caballeronia sordidicola</name>
    <name type="common">Burkholderia sordidicola</name>
    <dbReference type="NCBI Taxonomy" id="196367"/>
    <lineage>
        <taxon>Bacteria</taxon>
        <taxon>Pseudomonadati</taxon>
        <taxon>Pseudomonadota</taxon>
        <taxon>Betaproteobacteria</taxon>
        <taxon>Burkholderiales</taxon>
        <taxon>Burkholderiaceae</taxon>
        <taxon>Caballeronia</taxon>
    </lineage>
</organism>
<sequence length="461" mass="50693">MTRNSLFAEHARLQDGWRRDVLLEWDDHGTLAAVTPDAVQPAGVAKAKGPVLAGMPNLHSHAFQRAMAGLTEYRANPTDSFWSWRDLMYRFAARISPDSLGAIARWLYIEMLKAGYTSVCEFHYVHNAPDGTLYDNPAEMAARVVGAAEQTGIGMTMLPVLYQYSGFGAREPTPGQARFIHTPESLLETLVSLRGAQPENGNLRYGVAPHSLRAVSKETLTRMLDGLDREFPSAPVHIHVAEQTAEVDACLDVLKARPVQWLLDNFDVNERWCLVHATHVDENEVRAMAESRAIAGLCLTTEANLGDGIFPTHAYLAANGRFGLGSDSHIALDWRSELRLLEYGQRLTRRERNVLASDKQTHVADRLFDAATQGGACATGRAVGMLEAGRRADFIVLDPDHSAIAGQAPDAWLSGVVFCEHGETPVLDVCVGGKVVVEARRHSDEREAFDSYRNTLASLLK</sequence>
<feature type="domain" description="Amidohydrolase-related" evidence="5">
    <location>
        <begin position="51"/>
        <end position="434"/>
    </location>
</feature>
<evidence type="ECO:0000313" key="6">
    <source>
        <dbReference type="EMBL" id="SAL36407.1"/>
    </source>
</evidence>
<dbReference type="InterPro" id="IPR011059">
    <property type="entry name" value="Metal-dep_hydrolase_composite"/>
</dbReference>
<dbReference type="GO" id="GO:0019239">
    <property type="term" value="F:deaminase activity"/>
    <property type="evidence" value="ECO:0007669"/>
    <property type="project" value="TreeGrafter"/>
</dbReference>